<dbReference type="PANTHER" id="PTHR42711">
    <property type="entry name" value="ABC TRANSPORTER ATP-BINDING PROTEIN"/>
    <property type="match status" value="1"/>
</dbReference>
<dbReference type="Gene3D" id="3.40.50.300">
    <property type="entry name" value="P-loop containing nucleotide triphosphate hydrolases"/>
    <property type="match status" value="1"/>
</dbReference>
<dbReference type="InterPro" id="IPR027417">
    <property type="entry name" value="P-loop_NTPase"/>
</dbReference>
<feature type="domain" description="ABC transporter" evidence="4">
    <location>
        <begin position="2"/>
        <end position="252"/>
    </location>
</feature>
<evidence type="ECO:0000259" key="4">
    <source>
        <dbReference type="PROSITE" id="PS50893"/>
    </source>
</evidence>
<dbReference type="GO" id="GO:0016887">
    <property type="term" value="F:ATP hydrolysis activity"/>
    <property type="evidence" value="ECO:0007669"/>
    <property type="project" value="InterPro"/>
</dbReference>
<dbReference type="SUPFAM" id="SSF52540">
    <property type="entry name" value="P-loop containing nucleoside triphosphate hydrolases"/>
    <property type="match status" value="1"/>
</dbReference>
<organism evidence="5 6">
    <name type="scientific">Candidatus Roizmanbacteria bacterium GW2011_GWA2_36_23</name>
    <dbReference type="NCBI Taxonomy" id="1618480"/>
    <lineage>
        <taxon>Bacteria</taxon>
        <taxon>Candidatus Roizmaniibacteriota</taxon>
    </lineage>
</organism>
<dbReference type="PANTHER" id="PTHR42711:SF4">
    <property type="entry name" value="ABC TRANSPORTER RELATED"/>
    <property type="match status" value="1"/>
</dbReference>
<evidence type="ECO:0000256" key="2">
    <source>
        <dbReference type="ARBA" id="ARBA00022741"/>
    </source>
</evidence>
<evidence type="ECO:0000313" key="6">
    <source>
        <dbReference type="Proteomes" id="UP000034344"/>
    </source>
</evidence>
<comment type="caution">
    <text evidence="5">The sequence shown here is derived from an EMBL/GenBank/DDBJ whole genome shotgun (WGS) entry which is preliminary data.</text>
</comment>
<evidence type="ECO:0000256" key="1">
    <source>
        <dbReference type="ARBA" id="ARBA00022448"/>
    </source>
</evidence>
<dbReference type="EMBL" id="LBRS01000004">
    <property type="protein sequence ID" value="KKQ01776.1"/>
    <property type="molecule type" value="Genomic_DNA"/>
</dbReference>
<dbReference type="Proteomes" id="UP000034344">
    <property type="component" value="Unassembled WGS sequence"/>
</dbReference>
<sequence length="323" mass="37349">MIQVNNLTKIYKTYEKSGNILTDFFNRQYKQVKAVDNISFQLETNTLVGFIGPNGAGKTTTMKMLSGILYPSSGTINVLGYNPFEKKPDFLKQIAFIMGQKNQLLWELPATDSFRLNKEIYEIEDNVYKNTVNELVELLNCQSFLSQPVKTLSLGQRMRLELINSLLHLPKILFLDEPTIGLDIFAQTTIINFIKEYQNRYHSSVLLTSHYMQDVQKLANRIIIVNLGKIIFDGKLMDLIKQFSQEKTVVITLNKPISQDFSLPENIEIDYNYPLLKLKLKKDEINHILSLILKKCEFVDLTIEDESIEEIIKKFFKKTSSNR</sequence>
<evidence type="ECO:0000256" key="3">
    <source>
        <dbReference type="ARBA" id="ARBA00022840"/>
    </source>
</evidence>
<dbReference type="InterPro" id="IPR003593">
    <property type="entry name" value="AAA+_ATPase"/>
</dbReference>
<keyword evidence="2" id="KW-0547">Nucleotide-binding</keyword>
<reference evidence="5 6" key="1">
    <citation type="journal article" date="2015" name="Nature">
        <title>rRNA introns, odd ribosomes, and small enigmatic genomes across a large radiation of phyla.</title>
        <authorList>
            <person name="Brown C.T."/>
            <person name="Hug L.A."/>
            <person name="Thomas B.C."/>
            <person name="Sharon I."/>
            <person name="Castelle C.J."/>
            <person name="Singh A."/>
            <person name="Wilkins M.J."/>
            <person name="Williams K.H."/>
            <person name="Banfield J.F."/>
        </authorList>
    </citation>
    <scope>NUCLEOTIDE SEQUENCE [LARGE SCALE GENOMIC DNA]</scope>
</reference>
<gene>
    <name evidence="5" type="ORF">US11_C0004G0046</name>
</gene>
<dbReference type="InterPro" id="IPR050763">
    <property type="entry name" value="ABC_transporter_ATP-binding"/>
</dbReference>
<keyword evidence="3" id="KW-0067">ATP-binding</keyword>
<dbReference type="GO" id="GO:0005524">
    <property type="term" value="F:ATP binding"/>
    <property type="evidence" value="ECO:0007669"/>
    <property type="project" value="UniProtKB-KW"/>
</dbReference>
<dbReference type="STRING" id="1618480.US11_C0004G0046"/>
<dbReference type="AlphaFoldDB" id="A0A0G0HCZ2"/>
<dbReference type="PROSITE" id="PS00211">
    <property type="entry name" value="ABC_TRANSPORTER_1"/>
    <property type="match status" value="1"/>
</dbReference>
<keyword evidence="1" id="KW-0813">Transport</keyword>
<proteinExistence type="predicted"/>
<dbReference type="InterPro" id="IPR017871">
    <property type="entry name" value="ABC_transporter-like_CS"/>
</dbReference>
<protein>
    <recommendedName>
        <fullName evidence="4">ABC transporter domain-containing protein</fullName>
    </recommendedName>
</protein>
<dbReference type="SMART" id="SM00382">
    <property type="entry name" value="AAA"/>
    <property type="match status" value="1"/>
</dbReference>
<dbReference type="InterPro" id="IPR003439">
    <property type="entry name" value="ABC_transporter-like_ATP-bd"/>
</dbReference>
<evidence type="ECO:0000313" key="5">
    <source>
        <dbReference type="EMBL" id="KKQ01776.1"/>
    </source>
</evidence>
<name>A0A0G0HCZ2_9BACT</name>
<accession>A0A0G0HCZ2</accession>
<dbReference type="PROSITE" id="PS50893">
    <property type="entry name" value="ABC_TRANSPORTER_2"/>
    <property type="match status" value="1"/>
</dbReference>
<dbReference type="Pfam" id="PF00005">
    <property type="entry name" value="ABC_tran"/>
    <property type="match status" value="1"/>
</dbReference>